<keyword evidence="1 7" id="KW-0963">Cytoplasm</keyword>
<dbReference type="AlphaFoldDB" id="A0A179D807"/>
<keyword evidence="3 7" id="KW-0228">DNA excision</keyword>
<evidence type="ECO:0000259" key="9">
    <source>
        <dbReference type="PROSITE" id="PS50164"/>
    </source>
</evidence>
<dbReference type="Pfam" id="PF02151">
    <property type="entry name" value="UVR"/>
    <property type="match status" value="1"/>
</dbReference>
<dbReference type="OrthoDB" id="9804933at2"/>
<dbReference type="PANTHER" id="PTHR30562">
    <property type="entry name" value="UVRC/OXIDOREDUCTASE"/>
    <property type="match status" value="1"/>
</dbReference>
<feature type="domain" description="UVR" evidence="8">
    <location>
        <begin position="200"/>
        <end position="235"/>
    </location>
</feature>
<dbReference type="FunFam" id="3.40.1440.10:FF:000001">
    <property type="entry name" value="UvrABC system protein C"/>
    <property type="match status" value="1"/>
</dbReference>
<dbReference type="SUPFAM" id="SSF82771">
    <property type="entry name" value="GIY-YIG endonuclease"/>
    <property type="match status" value="1"/>
</dbReference>
<dbReference type="GO" id="GO:0005737">
    <property type="term" value="C:cytoplasm"/>
    <property type="evidence" value="ECO:0007669"/>
    <property type="project" value="UniProtKB-SubCell"/>
</dbReference>
<dbReference type="InterPro" id="IPR010994">
    <property type="entry name" value="RuvA_2-like"/>
</dbReference>
<dbReference type="SUPFAM" id="SSF47781">
    <property type="entry name" value="RuvA domain 2-like"/>
    <property type="match status" value="1"/>
</dbReference>
<dbReference type="CDD" id="cd10434">
    <property type="entry name" value="GIY-YIG_UvrC_Cho"/>
    <property type="match status" value="1"/>
</dbReference>
<sequence length="601" mass="68676">MDLTPEKLRKIPEAPGVYLFKDGRGVVLYVGKAKNLRRRLSSYLTPNTPKTQNLLLRAKTLETILTRNEKEALILEANLIKKHRPRYNIVLRDDKAYPLIRISLKDKFPRLMVVRRKRKGDQALYFGPYPSSRAVRETVKILTRFFPLRRCSNAEMNRRTRPCLYYQIGKCLAPCVGFISPAKYRQIVEEAVAFLEGRSRDLLQKLRTDMEAAAENLEFERAAVLRDRLRALEKILETQAAVLPEERDLDVFALAQKNEKISGAVLFVRHGKLIGHKVFHLRGSTEEDPWENLLKQFYDEGKLIPETVVLPEIPAERKLLEEWLSELRGGPVEIVRPQDKILTGLYETAQRNAEEALRARLKGEKTWDELAEELATVLRLPVIPVRIEGVDLSSLQGTAPVGAIVSFFEGEPDKSRYRRYHIRTVSGTPDDYAMLYEVLFRRIQKGLAEKDLPDLLLIDGGKGHLETGRRVLEELGLSEKIGLCAIAKEREEEGEKVYIPGRKNPLKLSKHGEVLRFLMRVRDEVHRFVLSFHRKTREKRALSSFLDGIPGIGEKRKRVLLSQFASPEEILAAGASEIASLPGFNRKVAEELITRLKELSG</sequence>
<dbReference type="GO" id="GO:0003677">
    <property type="term" value="F:DNA binding"/>
    <property type="evidence" value="ECO:0007669"/>
    <property type="project" value="UniProtKB-UniRule"/>
</dbReference>
<accession>A0A179D807</accession>
<dbReference type="Pfam" id="PF01541">
    <property type="entry name" value="GIY-YIG"/>
    <property type="match status" value="1"/>
</dbReference>
<evidence type="ECO:0000256" key="4">
    <source>
        <dbReference type="ARBA" id="ARBA00022881"/>
    </source>
</evidence>
<feature type="domain" description="UvrC family homology region profile" evidence="10">
    <location>
        <begin position="251"/>
        <end position="472"/>
    </location>
</feature>
<dbReference type="Proteomes" id="UP000078390">
    <property type="component" value="Unassembled WGS sequence"/>
</dbReference>
<evidence type="ECO:0000256" key="6">
    <source>
        <dbReference type="ARBA" id="ARBA00023236"/>
    </source>
</evidence>
<evidence type="ECO:0000256" key="1">
    <source>
        <dbReference type="ARBA" id="ARBA00022490"/>
    </source>
</evidence>
<dbReference type="PATRIC" id="fig|999894.6.peg.419"/>
<dbReference type="InterPro" id="IPR035901">
    <property type="entry name" value="GIY-YIG_endonuc_sf"/>
</dbReference>
<evidence type="ECO:0000259" key="10">
    <source>
        <dbReference type="PROSITE" id="PS50165"/>
    </source>
</evidence>
<dbReference type="GO" id="GO:0009381">
    <property type="term" value="F:excinuclease ABC activity"/>
    <property type="evidence" value="ECO:0007669"/>
    <property type="project" value="UniProtKB-UniRule"/>
</dbReference>
<dbReference type="EMBL" id="LWLG01000001">
    <property type="protein sequence ID" value="OAQ21901.1"/>
    <property type="molecule type" value="Genomic_DNA"/>
</dbReference>
<feature type="domain" description="GIY-YIG" evidence="9">
    <location>
        <begin position="13"/>
        <end position="89"/>
    </location>
</feature>
<dbReference type="PANTHER" id="PTHR30562:SF1">
    <property type="entry name" value="UVRABC SYSTEM PROTEIN C"/>
    <property type="match status" value="1"/>
</dbReference>
<organism evidence="11 12">
    <name type="scientific">Thermosulfurimonas dismutans</name>
    <dbReference type="NCBI Taxonomy" id="999894"/>
    <lineage>
        <taxon>Bacteria</taxon>
        <taxon>Pseudomonadati</taxon>
        <taxon>Thermodesulfobacteriota</taxon>
        <taxon>Thermodesulfobacteria</taxon>
        <taxon>Thermodesulfobacteriales</taxon>
        <taxon>Thermodesulfobacteriaceae</taxon>
        <taxon>Thermosulfurimonas</taxon>
    </lineage>
</organism>
<dbReference type="InterPro" id="IPR050066">
    <property type="entry name" value="UvrABC_protein_C"/>
</dbReference>
<dbReference type="PROSITE" id="PS50165">
    <property type="entry name" value="UVRC"/>
    <property type="match status" value="1"/>
</dbReference>
<dbReference type="InterPro" id="IPR004791">
    <property type="entry name" value="UvrC"/>
</dbReference>
<comment type="subcellular location">
    <subcellularLocation>
        <location evidence="7">Cytoplasm</location>
    </subcellularLocation>
</comment>
<dbReference type="InterPro" id="IPR000305">
    <property type="entry name" value="GIY-YIG_endonuc"/>
</dbReference>
<evidence type="ECO:0000256" key="3">
    <source>
        <dbReference type="ARBA" id="ARBA00022769"/>
    </source>
</evidence>
<keyword evidence="2 7" id="KW-0227">DNA damage</keyword>
<keyword evidence="6 7" id="KW-0742">SOS response</keyword>
<evidence type="ECO:0000313" key="12">
    <source>
        <dbReference type="Proteomes" id="UP000078390"/>
    </source>
</evidence>
<keyword evidence="12" id="KW-1185">Reference proteome</keyword>
<evidence type="ECO:0000256" key="5">
    <source>
        <dbReference type="ARBA" id="ARBA00023204"/>
    </source>
</evidence>
<dbReference type="Gene3D" id="4.10.860.10">
    <property type="entry name" value="UVR domain"/>
    <property type="match status" value="1"/>
</dbReference>
<evidence type="ECO:0000256" key="2">
    <source>
        <dbReference type="ARBA" id="ARBA00022763"/>
    </source>
</evidence>
<protein>
    <recommendedName>
        <fullName evidence="7">UvrABC system protein C</fullName>
        <shortName evidence="7">Protein UvrC</shortName>
    </recommendedName>
    <alternativeName>
        <fullName evidence="7">Excinuclease ABC subunit C</fullName>
    </alternativeName>
</protein>
<dbReference type="RefSeq" id="WP_068668772.1">
    <property type="nucleotide sequence ID" value="NZ_LWLG01000001.1"/>
</dbReference>
<comment type="caution">
    <text evidence="11">The sequence shown here is derived from an EMBL/GenBank/DDBJ whole genome shotgun (WGS) entry which is preliminary data.</text>
</comment>
<dbReference type="HAMAP" id="MF_00203">
    <property type="entry name" value="UvrC"/>
    <property type="match status" value="1"/>
</dbReference>
<dbReference type="STRING" id="999894.TDIS_0419"/>
<dbReference type="SMART" id="SM00465">
    <property type="entry name" value="GIYc"/>
    <property type="match status" value="1"/>
</dbReference>
<gene>
    <name evidence="7" type="primary">uvrC</name>
    <name evidence="11" type="ORF">TDIS_0419</name>
</gene>
<dbReference type="Gene3D" id="3.30.420.340">
    <property type="entry name" value="UvrC, RNAse H endonuclease domain"/>
    <property type="match status" value="1"/>
</dbReference>
<evidence type="ECO:0000256" key="7">
    <source>
        <dbReference type="HAMAP-Rule" id="MF_00203"/>
    </source>
</evidence>
<dbReference type="SUPFAM" id="SSF46600">
    <property type="entry name" value="C-terminal UvrC-binding domain of UvrB"/>
    <property type="match status" value="1"/>
</dbReference>
<dbReference type="PROSITE" id="PS50164">
    <property type="entry name" value="GIY_YIG"/>
    <property type="match status" value="1"/>
</dbReference>
<evidence type="ECO:0000313" key="11">
    <source>
        <dbReference type="EMBL" id="OAQ21901.1"/>
    </source>
</evidence>
<dbReference type="InterPro" id="IPR047296">
    <property type="entry name" value="GIY-YIG_UvrC_Cho"/>
</dbReference>
<name>A0A179D807_9BACT</name>
<dbReference type="InterPro" id="IPR038476">
    <property type="entry name" value="UvrC_RNase_H_dom_sf"/>
</dbReference>
<dbReference type="Pfam" id="PF14520">
    <property type="entry name" value="HHH_5"/>
    <property type="match status" value="1"/>
</dbReference>
<dbReference type="InterPro" id="IPR001162">
    <property type="entry name" value="UvrC_RNase_H_dom"/>
</dbReference>
<dbReference type="GO" id="GO:0009432">
    <property type="term" value="P:SOS response"/>
    <property type="evidence" value="ECO:0007669"/>
    <property type="project" value="UniProtKB-UniRule"/>
</dbReference>
<evidence type="ECO:0000259" key="8">
    <source>
        <dbReference type="PROSITE" id="PS50151"/>
    </source>
</evidence>
<comment type="subunit">
    <text evidence="7">Interacts with UvrB in an incision complex.</text>
</comment>
<dbReference type="NCBIfam" id="NF001824">
    <property type="entry name" value="PRK00558.1-5"/>
    <property type="match status" value="1"/>
</dbReference>
<dbReference type="Pfam" id="PF08459">
    <property type="entry name" value="UvrC_RNaseH_dom"/>
    <property type="match status" value="1"/>
</dbReference>
<dbReference type="NCBIfam" id="TIGR00194">
    <property type="entry name" value="uvrC"/>
    <property type="match status" value="1"/>
</dbReference>
<dbReference type="PROSITE" id="PS50151">
    <property type="entry name" value="UVR"/>
    <property type="match status" value="1"/>
</dbReference>
<dbReference type="Gene3D" id="1.10.150.20">
    <property type="entry name" value="5' to 3' exonuclease, C-terminal subdomain"/>
    <property type="match status" value="1"/>
</dbReference>
<keyword evidence="4 7" id="KW-0267">Excision nuclease</keyword>
<dbReference type="Gene3D" id="3.40.1440.10">
    <property type="entry name" value="GIY-YIG endonuclease"/>
    <property type="match status" value="1"/>
</dbReference>
<comment type="function">
    <text evidence="7">The UvrABC repair system catalyzes the recognition and processing of DNA lesions. UvrC both incises the 5' and 3' sides of the lesion. The N-terminal half is responsible for the 3' incision and the C-terminal half is responsible for the 5' incision.</text>
</comment>
<keyword evidence="5 7" id="KW-0234">DNA repair</keyword>
<reference evidence="11 12" key="1">
    <citation type="submission" date="2016-04" db="EMBL/GenBank/DDBJ databases">
        <title>Genome analysis of Thermosulfurimonas dismutans, the first thermophilic sulfur-disproportionating bacterium of the phylum Thermodesulfobacteria.</title>
        <authorList>
            <person name="Mardanov A.V."/>
            <person name="Beletsky A.V."/>
            <person name="Kadnikov V.V."/>
            <person name="Slobodkin A.I."/>
            <person name="Ravin N.V."/>
        </authorList>
    </citation>
    <scope>NUCLEOTIDE SEQUENCE [LARGE SCALE GENOMIC DNA]</scope>
    <source>
        <strain evidence="11 12">S95</strain>
    </source>
</reference>
<dbReference type="Pfam" id="PF22920">
    <property type="entry name" value="UvrC_RNaseH"/>
    <property type="match status" value="1"/>
</dbReference>
<proteinExistence type="inferred from homology"/>
<dbReference type="InterPro" id="IPR001943">
    <property type="entry name" value="UVR_dom"/>
</dbReference>
<dbReference type="InterPro" id="IPR036876">
    <property type="entry name" value="UVR_dom_sf"/>
</dbReference>
<dbReference type="GO" id="GO:0006289">
    <property type="term" value="P:nucleotide-excision repair"/>
    <property type="evidence" value="ECO:0007669"/>
    <property type="project" value="UniProtKB-UniRule"/>
</dbReference>
<comment type="similarity">
    <text evidence="7">Belongs to the UvrC family.</text>
</comment>
<dbReference type="GO" id="GO:0009380">
    <property type="term" value="C:excinuclease repair complex"/>
    <property type="evidence" value="ECO:0007669"/>
    <property type="project" value="InterPro"/>
</dbReference>